<accession>A0ACC2TVV1</accession>
<organism evidence="1 2">
    <name type="scientific">Entomophthora muscae</name>
    <dbReference type="NCBI Taxonomy" id="34485"/>
    <lineage>
        <taxon>Eukaryota</taxon>
        <taxon>Fungi</taxon>
        <taxon>Fungi incertae sedis</taxon>
        <taxon>Zoopagomycota</taxon>
        <taxon>Entomophthoromycotina</taxon>
        <taxon>Entomophthoromycetes</taxon>
        <taxon>Entomophthorales</taxon>
        <taxon>Entomophthoraceae</taxon>
        <taxon>Entomophthora</taxon>
    </lineage>
</organism>
<comment type="caution">
    <text evidence="1">The sequence shown here is derived from an EMBL/GenBank/DDBJ whole genome shotgun (WGS) entry which is preliminary data.</text>
</comment>
<reference evidence="1" key="1">
    <citation type="submission" date="2022-04" db="EMBL/GenBank/DDBJ databases">
        <title>Genome of the entomopathogenic fungus Entomophthora muscae.</title>
        <authorList>
            <person name="Elya C."/>
            <person name="Lovett B.R."/>
            <person name="Lee E."/>
            <person name="Macias A.M."/>
            <person name="Hajek A.E."/>
            <person name="De Bivort B.L."/>
            <person name="Kasson M.T."/>
            <person name="De Fine Licht H.H."/>
            <person name="Stajich J.E."/>
        </authorList>
    </citation>
    <scope>NUCLEOTIDE SEQUENCE</scope>
    <source>
        <strain evidence="1">Berkeley</strain>
    </source>
</reference>
<gene>
    <name evidence="1" type="primary">BEM3_3</name>
    <name evidence="1" type="ORF">DSO57_1004607</name>
</gene>
<keyword evidence="2" id="KW-1185">Reference proteome</keyword>
<name>A0ACC2TVV1_9FUNG</name>
<dbReference type="EMBL" id="QTSX02002141">
    <property type="protein sequence ID" value="KAJ9078650.1"/>
    <property type="molecule type" value="Genomic_DNA"/>
</dbReference>
<proteinExistence type="predicted"/>
<protein>
    <submittedName>
        <fullName evidence="1">Rho GTPase activating protein</fullName>
    </submittedName>
</protein>
<sequence length="1170" mass="129023">MSSPQTLNSVLEEYESISPPEPYSVVLEERDALRQQNQQLWKIIEKQRAIIHQLQKYKANSSLSRAGSGEQSPLDPSSPRKISLSDTAIGLSILERPTYSESPTLTTIESALSRDTKPLTLGQEFSQSELVDKHHNSNIPKESPLSGSFPKVFFIPEPPSKSPSEEPSINQPPKPLSELSSEEVPLFKIFSGKLEALDSIVLTNAPKSEEPSSAEPTLHKVTSDTALRWQHASGTYPGNSSTRKKRVDDGVKLQVPRRSSLRGRPDLSKDSSPEGTVSKGSKRVSDLRKVASNEERLKTIELFEKPSVGLCHGIPEHSNPSSPEQDAATSKVSLQRSFSESSAPLSPTRSNQTQAKHSPMTSPESNRTINNVAALTPLISAALSREAAGNSALLEEEPHEVESGSIYDSESLASQHSGTSFDVHEILKGFSTDNSKKISNRSRPLKMVLEENGLQNIPHDDEPQEAQKVENDSLSRNNSHNRKAAFMGSSSAPPQASNIPKEMTVNERAKFLRKEFPHLTVKLTTKPSNETNGPGVLFHLTLIGQAAYTTSKEPGGEGELPPIPVELWHLEKTWDQLTSLEAQLLSSLLPKYLALMSPLPPWPAPSPPLVQGVQGFLTCIAQLPEEASIHTGDPIGVFLSTGLVDGRTPAECVSKKPIYKAGSLLKRGKKLGKLMLRFFIASSPTLEYFESSEGTYLGSINLAGAQIVRSAVASLHSEVYDKYIYAIAIMERKRGVLVKHTFFIDNPADWDEWINVLEHYSRSEVRNESGPRSAESHENVISPTPSSPTEADPYSSALSVGDLKSPKHAPAAKGPRKDSTNDKDIPKPSSVPRKTFQWNTKLFADAFQKKTPGQHKIFGVPLEVAIAHAPIKTGYQMPSVVHRCIEYLEKHEAFLEEGIYRLSGSAADIQHLKDKFDSDGDYNLLKSGARYDVHTVAGLLKLYLREMPTYVLTQELQPEFLKVVEIQERHLRVNELGRLVCTLPLANYTLLRTLIAHLIRIVERSDVNRMTLRNIGIVFVPTLAVPAGVFNLMIAEFEFVLWVNEQGGASPKYLEHSPSIHDADAEPQPDADLDSTKPISRHAPRSSLRDNRNSAIYRDVVPQELVTVEHGLEDIDYDSDGSSISLTEKVSNDSWNYGKTTTDNELLLTDIQEPTLGQELNTIPIPPKTS</sequence>
<dbReference type="Proteomes" id="UP001165960">
    <property type="component" value="Unassembled WGS sequence"/>
</dbReference>
<evidence type="ECO:0000313" key="2">
    <source>
        <dbReference type="Proteomes" id="UP001165960"/>
    </source>
</evidence>
<evidence type="ECO:0000313" key="1">
    <source>
        <dbReference type="EMBL" id="KAJ9078650.1"/>
    </source>
</evidence>